<dbReference type="PROSITE" id="PS50850">
    <property type="entry name" value="MFS"/>
    <property type="match status" value="1"/>
</dbReference>
<evidence type="ECO:0000313" key="7">
    <source>
        <dbReference type="Proteomes" id="UP001055784"/>
    </source>
</evidence>
<keyword evidence="5" id="KW-0472">Membrane</keyword>
<keyword evidence="4" id="KW-1133">Transmembrane helix</keyword>
<dbReference type="Proteomes" id="UP001055784">
    <property type="component" value="Chromosome"/>
</dbReference>
<sequence>MDTQSMALSGNERKLMGTLCLLIIFGNINMTMFNLSIPSISADFALTSSQVSWVMVGYSILMAIGAGTYGKLTESFSFRQLYVIGLILLAFGSMIGFFAASYLQVIIGRLLQAAGASSISPLSYAAVTLYFKPTVKGRVLGTLSATIAFASGFGPVFGGFVEQYFGWRALFIVSSLSLFVIPLIFKYVPDKKHDRGSFDFLGAVLFSAGLALVLLGVTNYWFMLIAGAAVLLWFGTHIQKKEHPFIDASFMKNAPYRRILGIGFLTFVCNTGLTFTLPVMMKNSFHLPTSKIGLLMLPGAACAALLGSRIGGWTDRFGSSRVLVISQSLVISGFILLGVSVHLPPWIDALLIIILMIGFNGVLTSSSNLVSTTLRSAELGVGMGIFTLAYLLGGAFGPALVGRLIDLKMPFSVVYFTISLLAILTYLFARKANRSGSYGN</sequence>
<dbReference type="AlphaFoldDB" id="A0A1D7MPK4"/>
<comment type="subcellular location">
    <subcellularLocation>
        <location evidence="1">Cell membrane</location>
        <topology evidence="1">Multi-pass membrane protein</topology>
    </subcellularLocation>
</comment>
<organism evidence="6 7">
    <name type="scientific">Paenibacillus polymyxa</name>
    <name type="common">Bacillus polymyxa</name>
    <dbReference type="NCBI Taxonomy" id="1406"/>
    <lineage>
        <taxon>Bacteria</taxon>
        <taxon>Bacillati</taxon>
        <taxon>Bacillota</taxon>
        <taxon>Bacilli</taxon>
        <taxon>Bacillales</taxon>
        <taxon>Paenibacillaceae</taxon>
        <taxon>Paenibacillus</taxon>
    </lineage>
</organism>
<dbReference type="GO" id="GO:0005886">
    <property type="term" value="C:plasma membrane"/>
    <property type="evidence" value="ECO:0007669"/>
    <property type="project" value="UniProtKB-SubCell"/>
</dbReference>
<proteinExistence type="predicted"/>
<dbReference type="PRINTS" id="PR01036">
    <property type="entry name" value="TCRTETB"/>
</dbReference>
<evidence type="ECO:0000256" key="3">
    <source>
        <dbReference type="ARBA" id="ARBA00022692"/>
    </source>
</evidence>
<protein>
    <submittedName>
        <fullName evidence="6">MFS transporter</fullName>
    </submittedName>
</protein>
<evidence type="ECO:0000256" key="4">
    <source>
        <dbReference type="ARBA" id="ARBA00022989"/>
    </source>
</evidence>
<dbReference type="PANTHER" id="PTHR42718">
    <property type="entry name" value="MAJOR FACILITATOR SUPERFAMILY MULTIDRUG TRANSPORTER MFSC"/>
    <property type="match status" value="1"/>
</dbReference>
<dbReference type="InterPro" id="IPR011701">
    <property type="entry name" value="MFS"/>
</dbReference>
<dbReference type="InterPro" id="IPR036259">
    <property type="entry name" value="MFS_trans_sf"/>
</dbReference>
<evidence type="ECO:0000313" key="6">
    <source>
        <dbReference type="EMBL" id="URJ51941.1"/>
    </source>
</evidence>
<dbReference type="Gene3D" id="1.20.1720.10">
    <property type="entry name" value="Multidrug resistance protein D"/>
    <property type="match status" value="1"/>
</dbReference>
<gene>
    <name evidence="6" type="ORF">MF626_001407</name>
</gene>
<keyword evidence="2" id="KW-0813">Transport</keyword>
<evidence type="ECO:0000256" key="1">
    <source>
        <dbReference type="ARBA" id="ARBA00004651"/>
    </source>
</evidence>
<accession>A0A1D7MPK4</accession>
<dbReference type="CDD" id="cd17321">
    <property type="entry name" value="MFS_MMR_MDR_like"/>
    <property type="match status" value="1"/>
</dbReference>
<dbReference type="GO" id="GO:0022857">
    <property type="term" value="F:transmembrane transporter activity"/>
    <property type="evidence" value="ECO:0007669"/>
    <property type="project" value="InterPro"/>
</dbReference>
<dbReference type="Gene3D" id="1.20.1250.20">
    <property type="entry name" value="MFS general substrate transporter like domains"/>
    <property type="match status" value="1"/>
</dbReference>
<keyword evidence="3" id="KW-0812">Transmembrane</keyword>
<dbReference type="Pfam" id="PF07690">
    <property type="entry name" value="MFS_1"/>
    <property type="match status" value="2"/>
</dbReference>
<dbReference type="RefSeq" id="WP_061830911.1">
    <property type="nucleotide sequence ID" value="NZ_CP015423.1"/>
</dbReference>
<dbReference type="SUPFAM" id="SSF103473">
    <property type="entry name" value="MFS general substrate transporter"/>
    <property type="match status" value="1"/>
</dbReference>
<dbReference type="InterPro" id="IPR020846">
    <property type="entry name" value="MFS_dom"/>
</dbReference>
<evidence type="ECO:0000256" key="2">
    <source>
        <dbReference type="ARBA" id="ARBA00022448"/>
    </source>
</evidence>
<dbReference type="PANTHER" id="PTHR42718:SF9">
    <property type="entry name" value="MAJOR FACILITATOR SUPERFAMILY MULTIDRUG TRANSPORTER MFSC"/>
    <property type="match status" value="1"/>
</dbReference>
<reference evidence="6" key="1">
    <citation type="submission" date="2022-11" db="EMBL/GenBank/DDBJ databases">
        <authorList>
            <person name="Vasilchenko N.G."/>
            <person name="Prazdnova E.V."/>
            <person name="Gorovtsov A.V."/>
            <person name="Chistyakov V.A."/>
            <person name="Pak M.L."/>
        </authorList>
    </citation>
    <scope>NUCLEOTIDE SEQUENCE</scope>
    <source>
        <strain evidence="6">R 4.5</strain>
    </source>
</reference>
<name>A0A1D7MPK4_PAEPO</name>
<evidence type="ECO:0000256" key="5">
    <source>
        <dbReference type="ARBA" id="ARBA00023136"/>
    </source>
</evidence>
<dbReference type="EMBL" id="CP097770">
    <property type="protein sequence ID" value="URJ51941.1"/>
    <property type="molecule type" value="Genomic_DNA"/>
</dbReference>